<evidence type="ECO:0000313" key="1">
    <source>
        <dbReference type="EMBL" id="KAK9016389.1"/>
    </source>
</evidence>
<dbReference type="Proteomes" id="UP001396334">
    <property type="component" value="Unassembled WGS sequence"/>
</dbReference>
<proteinExistence type="predicted"/>
<name>A0ABR2RUG4_9ROSI</name>
<comment type="caution">
    <text evidence="1">The sequence shown here is derived from an EMBL/GenBank/DDBJ whole genome shotgun (WGS) entry which is preliminary data.</text>
</comment>
<protein>
    <recommendedName>
        <fullName evidence="3">RNase H type-1 domain-containing protein</fullName>
    </recommendedName>
</protein>
<reference evidence="1 2" key="1">
    <citation type="journal article" date="2024" name="G3 (Bethesda)">
        <title>Genome assembly of Hibiscus sabdariffa L. provides insights into metabolisms of medicinal natural products.</title>
        <authorList>
            <person name="Kim T."/>
        </authorList>
    </citation>
    <scope>NUCLEOTIDE SEQUENCE [LARGE SCALE GENOMIC DNA]</scope>
    <source>
        <strain evidence="1">TK-2024</strain>
        <tissue evidence="1">Old leaves</tissue>
    </source>
</reference>
<evidence type="ECO:0008006" key="3">
    <source>
        <dbReference type="Google" id="ProtNLM"/>
    </source>
</evidence>
<accession>A0ABR2RUG4</accession>
<organism evidence="1 2">
    <name type="scientific">Hibiscus sabdariffa</name>
    <name type="common">roselle</name>
    <dbReference type="NCBI Taxonomy" id="183260"/>
    <lineage>
        <taxon>Eukaryota</taxon>
        <taxon>Viridiplantae</taxon>
        <taxon>Streptophyta</taxon>
        <taxon>Embryophyta</taxon>
        <taxon>Tracheophyta</taxon>
        <taxon>Spermatophyta</taxon>
        <taxon>Magnoliopsida</taxon>
        <taxon>eudicotyledons</taxon>
        <taxon>Gunneridae</taxon>
        <taxon>Pentapetalae</taxon>
        <taxon>rosids</taxon>
        <taxon>malvids</taxon>
        <taxon>Malvales</taxon>
        <taxon>Malvaceae</taxon>
        <taxon>Malvoideae</taxon>
        <taxon>Hibiscus</taxon>
    </lineage>
</organism>
<sequence length="124" mass="13889">MSYSDVIFQDDGGRETETVDYVLRHCSKATRVWQGVILPDNLQSFYGLPFIELMAINIRGVGDLIQVSHRLLNDYVVAFSKTCNERIARRPSAIGWQCPPDGWIKINSDGAMHPSSDKAAAVEF</sequence>
<dbReference type="EMBL" id="JBBPBN010000020">
    <property type="protein sequence ID" value="KAK9016389.1"/>
    <property type="molecule type" value="Genomic_DNA"/>
</dbReference>
<gene>
    <name evidence="1" type="ORF">V6N11_078890</name>
</gene>
<keyword evidence="2" id="KW-1185">Reference proteome</keyword>
<evidence type="ECO:0000313" key="2">
    <source>
        <dbReference type="Proteomes" id="UP001396334"/>
    </source>
</evidence>